<feature type="region of interest" description="Disordered" evidence="1">
    <location>
        <begin position="1"/>
        <end position="44"/>
    </location>
</feature>
<proteinExistence type="predicted"/>
<feature type="compositionally biased region" description="Low complexity" evidence="1">
    <location>
        <begin position="13"/>
        <end position="28"/>
    </location>
</feature>
<evidence type="ECO:0000256" key="1">
    <source>
        <dbReference type="SAM" id="MobiDB-lite"/>
    </source>
</evidence>
<name>A0A448X7X3_9PLAT</name>
<sequence length="139" mass="14928">MHKSPSNITFVRPSSPVSLASSQPAASPNPSPTHEVSRAGLQERHGQAEIEIPLSVDAESIVNAPQELSVYADEGVAIPPCCLSSVRDQPASRTSEMPLATGNRDMQRAFINQLMPVRLPGLFKKLGKLLCLSDLVELT</sequence>
<protein>
    <submittedName>
        <fullName evidence="2">Uncharacterized protein</fullName>
    </submittedName>
</protein>
<accession>A0A448X7X3</accession>
<keyword evidence="3" id="KW-1185">Reference proteome</keyword>
<evidence type="ECO:0000313" key="3">
    <source>
        <dbReference type="Proteomes" id="UP000784294"/>
    </source>
</evidence>
<gene>
    <name evidence="2" type="ORF">PXEA_LOCUS23785</name>
</gene>
<evidence type="ECO:0000313" key="2">
    <source>
        <dbReference type="EMBL" id="VEL30345.1"/>
    </source>
</evidence>
<organism evidence="2 3">
    <name type="scientific">Protopolystoma xenopodis</name>
    <dbReference type="NCBI Taxonomy" id="117903"/>
    <lineage>
        <taxon>Eukaryota</taxon>
        <taxon>Metazoa</taxon>
        <taxon>Spiralia</taxon>
        <taxon>Lophotrochozoa</taxon>
        <taxon>Platyhelminthes</taxon>
        <taxon>Monogenea</taxon>
        <taxon>Polyopisthocotylea</taxon>
        <taxon>Polystomatidea</taxon>
        <taxon>Polystomatidae</taxon>
        <taxon>Protopolystoma</taxon>
    </lineage>
</organism>
<reference evidence="2" key="1">
    <citation type="submission" date="2018-11" db="EMBL/GenBank/DDBJ databases">
        <authorList>
            <consortium name="Pathogen Informatics"/>
        </authorList>
    </citation>
    <scope>NUCLEOTIDE SEQUENCE</scope>
</reference>
<dbReference type="AlphaFoldDB" id="A0A448X7X3"/>
<feature type="compositionally biased region" description="Basic and acidic residues" evidence="1">
    <location>
        <begin position="35"/>
        <end position="44"/>
    </location>
</feature>
<dbReference type="EMBL" id="CAAALY010111465">
    <property type="protein sequence ID" value="VEL30345.1"/>
    <property type="molecule type" value="Genomic_DNA"/>
</dbReference>
<dbReference type="Proteomes" id="UP000784294">
    <property type="component" value="Unassembled WGS sequence"/>
</dbReference>
<comment type="caution">
    <text evidence="2">The sequence shown here is derived from an EMBL/GenBank/DDBJ whole genome shotgun (WGS) entry which is preliminary data.</text>
</comment>